<dbReference type="GO" id="GO:0022857">
    <property type="term" value="F:transmembrane transporter activity"/>
    <property type="evidence" value="ECO:0007669"/>
    <property type="project" value="InterPro"/>
</dbReference>
<dbReference type="Proteomes" id="UP000752647">
    <property type="component" value="Unassembled WGS sequence"/>
</dbReference>
<keyword evidence="2" id="KW-0813">Transport</keyword>
<evidence type="ECO:0000256" key="3">
    <source>
        <dbReference type="ARBA" id="ARBA00022692"/>
    </source>
</evidence>
<protein>
    <submittedName>
        <fullName evidence="8">Cyanate permease</fullName>
    </submittedName>
    <submittedName>
        <fullName evidence="9">MFS transporter</fullName>
    </submittedName>
</protein>
<dbReference type="SUPFAM" id="SSF103473">
    <property type="entry name" value="MFS general substrate transporter"/>
    <property type="match status" value="1"/>
</dbReference>
<dbReference type="InterPro" id="IPR020846">
    <property type="entry name" value="MFS_dom"/>
</dbReference>
<evidence type="ECO:0000256" key="4">
    <source>
        <dbReference type="ARBA" id="ARBA00022989"/>
    </source>
</evidence>
<feature type="transmembrane region" description="Helical" evidence="6">
    <location>
        <begin position="45"/>
        <end position="63"/>
    </location>
</feature>
<dbReference type="InterPro" id="IPR052524">
    <property type="entry name" value="MFS_Cyanate_Porter"/>
</dbReference>
<keyword evidence="5 6" id="KW-0472">Membrane</keyword>
<dbReference type="OMA" id="AWQVTLY"/>
<dbReference type="PROSITE" id="PS50850">
    <property type="entry name" value="MFS"/>
    <property type="match status" value="1"/>
</dbReference>
<comment type="subcellular location">
    <subcellularLocation>
        <location evidence="1">Cell membrane</location>
        <topology evidence="1">Multi-pass membrane protein</topology>
    </subcellularLocation>
</comment>
<organism evidence="9 11">
    <name type="scientific">Leuconostoc gasicomitatum</name>
    <dbReference type="NCBI Taxonomy" id="115778"/>
    <lineage>
        <taxon>Bacteria</taxon>
        <taxon>Bacillati</taxon>
        <taxon>Bacillota</taxon>
        <taxon>Bacilli</taxon>
        <taxon>Lactobacillales</taxon>
        <taxon>Lactobacillaceae</taxon>
        <taxon>Leuconostoc</taxon>
        <taxon>Leuconostoc gelidum group</taxon>
    </lineage>
</organism>
<evidence type="ECO:0000256" key="1">
    <source>
        <dbReference type="ARBA" id="ARBA00004651"/>
    </source>
</evidence>
<feature type="transmembrane region" description="Helical" evidence="6">
    <location>
        <begin position="158"/>
        <end position="177"/>
    </location>
</feature>
<keyword evidence="10" id="KW-1185">Reference proteome</keyword>
<dbReference type="InterPro" id="IPR036259">
    <property type="entry name" value="MFS_trans_sf"/>
</dbReference>
<feature type="transmembrane region" description="Helical" evidence="6">
    <location>
        <begin position="210"/>
        <end position="232"/>
    </location>
</feature>
<dbReference type="GO" id="GO:0005886">
    <property type="term" value="C:plasma membrane"/>
    <property type="evidence" value="ECO:0007669"/>
    <property type="project" value="UniProtKB-SubCell"/>
</dbReference>
<dbReference type="Gene3D" id="1.20.1250.20">
    <property type="entry name" value="MFS general substrate transporter like domains"/>
    <property type="match status" value="1"/>
</dbReference>
<dbReference type="Proteomes" id="UP000199271">
    <property type="component" value="Unassembled WGS sequence"/>
</dbReference>
<reference evidence="9" key="2">
    <citation type="submission" date="2021-05" db="EMBL/GenBank/DDBJ databases">
        <title>Pangenome of Leuconostoc gelidum warrants species status for Leuconostoc gelidum subsp. gasicomitatum.</title>
        <authorList>
            <person name="Johansson P."/>
            <person name="Sade E."/>
            <person name="Hultman J."/>
            <person name="Auvinen P."/>
            <person name="Bjorkroth J."/>
        </authorList>
    </citation>
    <scope>NUCLEOTIDE SEQUENCE</scope>
    <source>
        <strain evidence="9">A.21.4</strain>
    </source>
</reference>
<feature type="transmembrane region" description="Helical" evidence="6">
    <location>
        <begin position="98"/>
        <end position="119"/>
    </location>
</feature>
<evidence type="ECO:0000313" key="9">
    <source>
        <dbReference type="EMBL" id="MBZ5962070.1"/>
    </source>
</evidence>
<dbReference type="RefSeq" id="WP_013231993.1">
    <property type="nucleotide sequence ID" value="NZ_BPKT01000011.1"/>
</dbReference>
<dbReference type="EMBL" id="JAHBFI010000006">
    <property type="protein sequence ID" value="MBZ5962070.1"/>
    <property type="molecule type" value="Genomic_DNA"/>
</dbReference>
<reference evidence="8 10" key="1">
    <citation type="submission" date="2015-12" db="EMBL/GenBank/DDBJ databases">
        <authorList>
            <person name="Andreevskaya M."/>
        </authorList>
    </citation>
    <scope>NUCLEOTIDE SEQUENCE [LARGE SCALE GENOMIC DNA]</scope>
    <source>
        <strain evidence="8 10">C122c</strain>
    </source>
</reference>
<dbReference type="GeneID" id="34301487"/>
<dbReference type="InterPro" id="IPR011701">
    <property type="entry name" value="MFS"/>
</dbReference>
<dbReference type="PANTHER" id="PTHR23523">
    <property type="match status" value="1"/>
</dbReference>
<dbReference type="PANTHER" id="PTHR23523:SF2">
    <property type="entry name" value="2-NITROIMIDAZOLE TRANSPORTER"/>
    <property type="match status" value="1"/>
</dbReference>
<sequence length="396" mass="43455">MNKEHSKFLILGIIVVGMVLRLPFTSIPPILGSIAKSQHVSVGQLGMLTTIPLIAFAIFSSLAPKTAQKFGLERAFALMLGLMIIGSIVRVINTPFLYFGTLLIGIGIAHLNVLLPSVIRTYFPTKIGPMTSLFTFSMMLSTALGASMAAPITAMTNWHMFIIILSIALFIALIIWLPNERFAVKHKQNKVSTSHVIRTQEKISVWKNKYAWLLLFFCGMQSAMFYVLMAWGPTMAVQTGLSPAVAGIFSGLNSLIGLPFALIIPTIIARSTRKQRQILMSIISLSGVFGYLLLLHPVGTFSYWLIVNILIGVSTSGLFPYLLTTFSLKTSSPSQTAQISGMVQSGGYLIAALGPALFGYAFSWFHSWTPQIFVILVLFILMIIAMVIVEKKDKIL</sequence>
<evidence type="ECO:0000313" key="10">
    <source>
        <dbReference type="Proteomes" id="UP000199271"/>
    </source>
</evidence>
<dbReference type="CDD" id="cd17339">
    <property type="entry name" value="MFS_NIMT_CynX_like"/>
    <property type="match status" value="1"/>
</dbReference>
<feature type="transmembrane region" description="Helical" evidence="6">
    <location>
        <begin position="345"/>
        <end position="365"/>
    </location>
</feature>
<dbReference type="Pfam" id="PF07690">
    <property type="entry name" value="MFS_1"/>
    <property type="match status" value="1"/>
</dbReference>
<evidence type="ECO:0000313" key="8">
    <source>
        <dbReference type="EMBL" id="CUW19300.1"/>
    </source>
</evidence>
<proteinExistence type="predicted"/>
<feature type="transmembrane region" description="Helical" evidence="6">
    <location>
        <begin position="278"/>
        <end position="295"/>
    </location>
</feature>
<feature type="transmembrane region" description="Helical" evidence="6">
    <location>
        <begin position="244"/>
        <end position="266"/>
    </location>
</feature>
<feature type="transmembrane region" description="Helical" evidence="6">
    <location>
        <begin position="371"/>
        <end position="389"/>
    </location>
</feature>
<keyword evidence="4 6" id="KW-1133">Transmembrane helix</keyword>
<keyword evidence="3 6" id="KW-0812">Transmembrane</keyword>
<dbReference type="EMBL" id="FBSY01000019">
    <property type="protein sequence ID" value="CUW19300.1"/>
    <property type="molecule type" value="Genomic_DNA"/>
</dbReference>
<gene>
    <name evidence="8" type="ORF">C122C_0259</name>
    <name evidence="9" type="ORF">KIJ12_02675</name>
</gene>
<feature type="transmembrane region" description="Helical" evidence="6">
    <location>
        <begin position="75"/>
        <end position="92"/>
    </location>
</feature>
<evidence type="ECO:0000259" key="7">
    <source>
        <dbReference type="PROSITE" id="PS50850"/>
    </source>
</evidence>
<name>A0A9Q3XSX7_9LACO</name>
<dbReference type="AlphaFoldDB" id="A0A9Q3XSX7"/>
<evidence type="ECO:0000313" key="11">
    <source>
        <dbReference type="Proteomes" id="UP000752647"/>
    </source>
</evidence>
<evidence type="ECO:0000256" key="6">
    <source>
        <dbReference type="SAM" id="Phobius"/>
    </source>
</evidence>
<feature type="domain" description="Major facilitator superfamily (MFS) profile" evidence="7">
    <location>
        <begin position="9"/>
        <end position="394"/>
    </location>
</feature>
<evidence type="ECO:0000256" key="2">
    <source>
        <dbReference type="ARBA" id="ARBA00022448"/>
    </source>
</evidence>
<feature type="transmembrane region" description="Helical" evidence="6">
    <location>
        <begin position="131"/>
        <end position="152"/>
    </location>
</feature>
<evidence type="ECO:0000256" key="5">
    <source>
        <dbReference type="ARBA" id="ARBA00023136"/>
    </source>
</evidence>
<comment type="caution">
    <text evidence="9">The sequence shown here is derived from an EMBL/GenBank/DDBJ whole genome shotgun (WGS) entry which is preliminary data.</text>
</comment>
<accession>A0A9Q3XSX7</accession>
<feature type="transmembrane region" description="Helical" evidence="6">
    <location>
        <begin position="301"/>
        <end position="324"/>
    </location>
</feature>